<protein>
    <submittedName>
        <fullName evidence="2">Uncharacterized protein</fullName>
    </submittedName>
</protein>
<gene>
    <name evidence="2" type="ORF">AMTR_s00086p00132360</name>
</gene>
<keyword evidence="3" id="KW-1185">Reference proteome</keyword>
<dbReference type="AlphaFoldDB" id="W1P4H4"/>
<organism evidence="2 3">
    <name type="scientific">Amborella trichopoda</name>
    <dbReference type="NCBI Taxonomy" id="13333"/>
    <lineage>
        <taxon>Eukaryota</taxon>
        <taxon>Viridiplantae</taxon>
        <taxon>Streptophyta</taxon>
        <taxon>Embryophyta</taxon>
        <taxon>Tracheophyta</taxon>
        <taxon>Spermatophyta</taxon>
        <taxon>Magnoliopsida</taxon>
        <taxon>Amborellales</taxon>
        <taxon>Amborellaceae</taxon>
        <taxon>Amborella</taxon>
    </lineage>
</organism>
<name>W1P4H4_AMBTC</name>
<accession>W1P4H4</accession>
<dbReference type="HOGENOM" id="CLU_2375643_0_0_1"/>
<dbReference type="Proteomes" id="UP000017836">
    <property type="component" value="Unassembled WGS sequence"/>
</dbReference>
<reference evidence="3" key="1">
    <citation type="journal article" date="2013" name="Science">
        <title>The Amborella genome and the evolution of flowering plants.</title>
        <authorList>
            <consortium name="Amborella Genome Project"/>
        </authorList>
    </citation>
    <scope>NUCLEOTIDE SEQUENCE [LARGE SCALE GENOMIC DNA]</scope>
</reference>
<feature type="region of interest" description="Disordered" evidence="1">
    <location>
        <begin position="76"/>
        <end position="95"/>
    </location>
</feature>
<dbReference type="Gramene" id="ERN02818">
    <property type="protein sequence ID" value="ERN02818"/>
    <property type="gene ID" value="AMTR_s00086p00132360"/>
</dbReference>
<evidence type="ECO:0000313" key="3">
    <source>
        <dbReference type="Proteomes" id="UP000017836"/>
    </source>
</evidence>
<evidence type="ECO:0000313" key="2">
    <source>
        <dbReference type="EMBL" id="ERN02818.1"/>
    </source>
</evidence>
<dbReference type="EMBL" id="KI394485">
    <property type="protein sequence ID" value="ERN02818.1"/>
    <property type="molecule type" value="Genomic_DNA"/>
</dbReference>
<sequence length="95" mass="10756">MAIWKFVHPRLNLECPPPSLRRVLVHKVCVARNTLNVKALGPRLYFKILILSRSKPKSRGDVEIYTHDMALALPNLSDPYGQQRQGQGEHGENLG</sequence>
<evidence type="ECO:0000256" key="1">
    <source>
        <dbReference type="SAM" id="MobiDB-lite"/>
    </source>
</evidence>
<proteinExistence type="predicted"/>